<evidence type="ECO:0000256" key="4">
    <source>
        <dbReference type="ARBA" id="ARBA00023242"/>
    </source>
</evidence>
<dbReference type="EnsemblMetazoa" id="ADIR005401-RA">
    <property type="protein sequence ID" value="ADIR005401-PA"/>
    <property type="gene ID" value="ADIR005401"/>
</dbReference>
<proteinExistence type="inferred from homology"/>
<accession>A0A182NCN7</accession>
<comment type="subcellular location">
    <subcellularLocation>
        <location evidence="1 5">Nucleus</location>
        <location evidence="1 5">Nucleolus</location>
    </subcellularLocation>
</comment>
<dbReference type="PIRSF" id="PIRSF015952">
    <property type="entry name" value="U3snoRNP11"/>
    <property type="match status" value="1"/>
</dbReference>
<reference evidence="7" key="2">
    <citation type="submission" date="2020-05" db="UniProtKB">
        <authorList>
            <consortium name="EnsemblMetazoa"/>
        </authorList>
    </citation>
    <scope>IDENTIFICATION</scope>
    <source>
        <strain evidence="7">WRAIR2</strain>
    </source>
</reference>
<comment type="function">
    <text evidence="5">Involved in nucleolar processing of pre-18S ribosomal RNA.</text>
</comment>
<protein>
    <recommendedName>
        <fullName evidence="5">U3 small nucleolar RNA-associated protein 11</fullName>
        <shortName evidence="5">U3 snoRNA-associated protein 11</shortName>
    </recommendedName>
</protein>
<dbReference type="VEuPathDB" id="VectorBase:ADIR005401"/>
<evidence type="ECO:0000313" key="8">
    <source>
        <dbReference type="Proteomes" id="UP000075884"/>
    </source>
</evidence>
<dbReference type="STRING" id="7168.A0A182NCN7"/>
<comment type="similarity">
    <text evidence="2 5">Belongs to the UTP11 family.</text>
</comment>
<dbReference type="GO" id="GO:0006364">
    <property type="term" value="P:rRNA processing"/>
    <property type="evidence" value="ECO:0007669"/>
    <property type="project" value="UniProtKB-UniRule"/>
</dbReference>
<reference evidence="8" key="1">
    <citation type="submission" date="2013-03" db="EMBL/GenBank/DDBJ databases">
        <title>The Genome Sequence of Anopheles dirus WRAIR2.</title>
        <authorList>
            <consortium name="The Broad Institute Genomics Platform"/>
            <person name="Neafsey D.E."/>
            <person name="Walton C."/>
            <person name="Walker B."/>
            <person name="Young S.K."/>
            <person name="Zeng Q."/>
            <person name="Gargeya S."/>
            <person name="Fitzgerald M."/>
            <person name="Haas B."/>
            <person name="Abouelleil A."/>
            <person name="Allen A.W."/>
            <person name="Alvarado L."/>
            <person name="Arachchi H.M."/>
            <person name="Berlin A.M."/>
            <person name="Chapman S.B."/>
            <person name="Gainer-Dewar J."/>
            <person name="Goldberg J."/>
            <person name="Griggs A."/>
            <person name="Gujja S."/>
            <person name="Hansen M."/>
            <person name="Howarth C."/>
            <person name="Imamovic A."/>
            <person name="Ireland A."/>
            <person name="Larimer J."/>
            <person name="McCowan C."/>
            <person name="Murphy C."/>
            <person name="Pearson M."/>
            <person name="Poon T.W."/>
            <person name="Priest M."/>
            <person name="Roberts A."/>
            <person name="Saif S."/>
            <person name="Shea T."/>
            <person name="Sisk P."/>
            <person name="Sykes S."/>
            <person name="Wortman J."/>
            <person name="Nusbaum C."/>
            <person name="Birren B."/>
        </authorList>
    </citation>
    <scope>NUCLEOTIDE SEQUENCE [LARGE SCALE GENOMIC DNA]</scope>
    <source>
        <strain evidence="8">WRAIR2</strain>
    </source>
</reference>
<keyword evidence="8" id="KW-1185">Reference proteome</keyword>
<sequence length="254" mass="30057">MSSWKKVNKTNQKVHRERAQPSARAHLGLLEKKKDYKLRAKDRNEKDATLKALHKRALNKNPDEFYHHMLNSKIEQGEHHERDKGDDFTKDQIKLMQTQDFKYVTMKRTMEANKIGRLQGQLHMTDAVNETPNKHIFFVEDEEEAQQFDLAKRLDTHPALIGRRSNRPRLEDLSKLQLATAVTPEQIAGMNHERDQSYRELMRRIDREKELSVVHKTLEIKRVLKQKRALKPKLVAKGTPNHAPQFKFKYERKR</sequence>
<dbReference type="Pfam" id="PF03998">
    <property type="entry name" value="Utp11"/>
    <property type="match status" value="1"/>
</dbReference>
<dbReference type="PANTHER" id="PTHR12838:SF0">
    <property type="entry name" value="U3 SMALL NUCLEOLAR RNA-ASSOCIATED PROTEIN 11-RELATED"/>
    <property type="match status" value="1"/>
</dbReference>
<evidence type="ECO:0000313" key="7">
    <source>
        <dbReference type="EnsemblMetazoa" id="ADIR005401-PA"/>
    </source>
</evidence>
<feature type="compositionally biased region" description="Basic residues" evidence="6">
    <location>
        <begin position="1"/>
        <end position="16"/>
    </location>
</feature>
<name>A0A182NCN7_9DIPT</name>
<dbReference type="PANTHER" id="PTHR12838">
    <property type="entry name" value="U3 SMALL NUCLEOLAR RNA-ASSOCIATED PROTEIN 11"/>
    <property type="match status" value="1"/>
</dbReference>
<keyword evidence="4 5" id="KW-0539">Nucleus</keyword>
<dbReference type="InterPro" id="IPR007144">
    <property type="entry name" value="SSU_processome_Utp11"/>
</dbReference>
<evidence type="ECO:0000256" key="3">
    <source>
        <dbReference type="ARBA" id="ARBA00022552"/>
    </source>
</evidence>
<evidence type="ECO:0000256" key="6">
    <source>
        <dbReference type="SAM" id="MobiDB-lite"/>
    </source>
</evidence>
<feature type="region of interest" description="Disordered" evidence="6">
    <location>
        <begin position="1"/>
        <end position="27"/>
    </location>
</feature>
<evidence type="ECO:0000256" key="2">
    <source>
        <dbReference type="ARBA" id="ARBA00008105"/>
    </source>
</evidence>
<evidence type="ECO:0000256" key="5">
    <source>
        <dbReference type="PIRNR" id="PIRNR015952"/>
    </source>
</evidence>
<feature type="region of interest" description="Disordered" evidence="6">
    <location>
        <begin position="233"/>
        <end position="254"/>
    </location>
</feature>
<evidence type="ECO:0000256" key="1">
    <source>
        <dbReference type="ARBA" id="ARBA00004604"/>
    </source>
</evidence>
<dbReference type="Proteomes" id="UP000075884">
    <property type="component" value="Unassembled WGS sequence"/>
</dbReference>
<dbReference type="GO" id="GO:0032040">
    <property type="term" value="C:small-subunit processome"/>
    <property type="evidence" value="ECO:0007669"/>
    <property type="project" value="UniProtKB-UniRule"/>
</dbReference>
<keyword evidence="3 5" id="KW-0698">rRNA processing</keyword>
<dbReference type="AlphaFoldDB" id="A0A182NCN7"/>
<organism evidence="7 8">
    <name type="scientific">Anopheles dirus</name>
    <dbReference type="NCBI Taxonomy" id="7168"/>
    <lineage>
        <taxon>Eukaryota</taxon>
        <taxon>Metazoa</taxon>
        <taxon>Ecdysozoa</taxon>
        <taxon>Arthropoda</taxon>
        <taxon>Hexapoda</taxon>
        <taxon>Insecta</taxon>
        <taxon>Pterygota</taxon>
        <taxon>Neoptera</taxon>
        <taxon>Endopterygota</taxon>
        <taxon>Diptera</taxon>
        <taxon>Nematocera</taxon>
        <taxon>Culicoidea</taxon>
        <taxon>Culicidae</taxon>
        <taxon>Anophelinae</taxon>
        <taxon>Anopheles</taxon>
    </lineage>
</organism>
<comment type="subunit">
    <text evidence="5">Component of the ribosomal small subunit (SSU) processome.</text>
</comment>